<sequence length="130" mass="14367">VTVDAIALREGVAGTEALLIRRGEQPWKGRLAFPGGFVDRGEDPEHAVLRELTEETGVTGFKPTLFAVHGDPHRDPRQHIVAIFYKVSVNPDAVPFAGDDAMHAKWVSIDGLHAEQMAGDHIRIIERLRE</sequence>
<feature type="non-terminal residue" evidence="3">
    <location>
        <position position="1"/>
    </location>
</feature>
<dbReference type="CDD" id="cd18873">
    <property type="entry name" value="NUDIX_NadM_like"/>
    <property type="match status" value="1"/>
</dbReference>
<keyword evidence="1" id="KW-0378">Hydrolase</keyword>
<dbReference type="PANTHER" id="PTHR43736:SF5">
    <property type="entry name" value="NUDIX HYDROLASE DOMAIN-CONTAINING PROTEIN"/>
    <property type="match status" value="1"/>
</dbReference>
<dbReference type="Pfam" id="PF00293">
    <property type="entry name" value="NUDIX"/>
    <property type="match status" value="1"/>
</dbReference>
<dbReference type="PANTHER" id="PTHR43736">
    <property type="entry name" value="ADP-RIBOSE PYROPHOSPHATASE"/>
    <property type="match status" value="1"/>
</dbReference>
<organism evidence="3">
    <name type="scientific">marine metagenome</name>
    <dbReference type="NCBI Taxonomy" id="408172"/>
    <lineage>
        <taxon>unclassified sequences</taxon>
        <taxon>metagenomes</taxon>
        <taxon>ecological metagenomes</taxon>
    </lineage>
</organism>
<evidence type="ECO:0000259" key="2">
    <source>
        <dbReference type="PROSITE" id="PS51462"/>
    </source>
</evidence>
<dbReference type="PROSITE" id="PS00893">
    <property type="entry name" value="NUDIX_BOX"/>
    <property type="match status" value="1"/>
</dbReference>
<proteinExistence type="predicted"/>
<dbReference type="AlphaFoldDB" id="A0A381R2H4"/>
<dbReference type="InterPro" id="IPR020084">
    <property type="entry name" value="NUDIX_hydrolase_CS"/>
</dbReference>
<dbReference type="GO" id="GO:0016787">
    <property type="term" value="F:hydrolase activity"/>
    <property type="evidence" value="ECO:0007669"/>
    <property type="project" value="UniProtKB-KW"/>
</dbReference>
<dbReference type="PRINTS" id="PR00502">
    <property type="entry name" value="NUDIXFAMILY"/>
</dbReference>
<dbReference type="EMBL" id="UINC01001567">
    <property type="protein sequence ID" value="SUZ83793.1"/>
    <property type="molecule type" value="Genomic_DNA"/>
</dbReference>
<dbReference type="InterPro" id="IPR020476">
    <property type="entry name" value="Nudix_hydrolase"/>
</dbReference>
<evidence type="ECO:0000313" key="3">
    <source>
        <dbReference type="EMBL" id="SUZ83793.1"/>
    </source>
</evidence>
<dbReference type="InterPro" id="IPR000086">
    <property type="entry name" value="NUDIX_hydrolase_dom"/>
</dbReference>
<reference evidence="3" key="1">
    <citation type="submission" date="2018-05" db="EMBL/GenBank/DDBJ databases">
        <authorList>
            <person name="Lanie J.A."/>
            <person name="Ng W.-L."/>
            <person name="Kazmierczak K.M."/>
            <person name="Andrzejewski T.M."/>
            <person name="Davidsen T.M."/>
            <person name="Wayne K.J."/>
            <person name="Tettelin H."/>
            <person name="Glass J.I."/>
            <person name="Rusch D."/>
            <person name="Podicherti R."/>
            <person name="Tsui H.-C.T."/>
            <person name="Winkler M.E."/>
        </authorList>
    </citation>
    <scope>NUCLEOTIDE SEQUENCE</scope>
</reference>
<protein>
    <recommendedName>
        <fullName evidence="2">Nudix hydrolase domain-containing protein</fullName>
    </recommendedName>
</protein>
<evidence type="ECO:0000256" key="1">
    <source>
        <dbReference type="ARBA" id="ARBA00022801"/>
    </source>
</evidence>
<dbReference type="SUPFAM" id="SSF55811">
    <property type="entry name" value="Nudix"/>
    <property type="match status" value="1"/>
</dbReference>
<dbReference type="PROSITE" id="PS51462">
    <property type="entry name" value="NUDIX"/>
    <property type="match status" value="1"/>
</dbReference>
<name>A0A381R2H4_9ZZZZ</name>
<dbReference type="Gene3D" id="3.90.79.10">
    <property type="entry name" value="Nucleoside Triphosphate Pyrophosphohydrolase"/>
    <property type="match status" value="1"/>
</dbReference>
<gene>
    <name evidence="3" type="ORF">METZ01_LOCUS36647</name>
</gene>
<accession>A0A381R2H4</accession>
<feature type="domain" description="Nudix hydrolase" evidence="2">
    <location>
        <begin position="1"/>
        <end position="130"/>
    </location>
</feature>
<dbReference type="InterPro" id="IPR015797">
    <property type="entry name" value="NUDIX_hydrolase-like_dom_sf"/>
</dbReference>